<accession>K0S365</accession>
<evidence type="ECO:0000256" key="5">
    <source>
        <dbReference type="ARBA" id="ARBA00022771"/>
    </source>
</evidence>
<dbReference type="Gene3D" id="3.30.70.330">
    <property type="match status" value="1"/>
</dbReference>
<evidence type="ECO:0000256" key="1">
    <source>
        <dbReference type="ARBA" id="ARBA00004123"/>
    </source>
</evidence>
<keyword evidence="2" id="KW-0507">mRNA processing</keyword>
<keyword evidence="5" id="KW-0863">Zinc-finger</keyword>
<name>K0S365_THAOC</name>
<keyword evidence="8" id="KW-0238">DNA-binding</keyword>
<dbReference type="GO" id="GO:0003677">
    <property type="term" value="F:DNA binding"/>
    <property type="evidence" value="ECO:0007669"/>
    <property type="project" value="UniProtKB-KW"/>
</dbReference>
<evidence type="ECO:0000256" key="8">
    <source>
        <dbReference type="ARBA" id="ARBA00023125"/>
    </source>
</evidence>
<dbReference type="PROSITE" id="PS50102">
    <property type="entry name" value="RRM"/>
    <property type="match status" value="1"/>
</dbReference>
<proteinExistence type="predicted"/>
<evidence type="ECO:0000256" key="7">
    <source>
        <dbReference type="ARBA" id="ARBA00022884"/>
    </source>
</evidence>
<evidence type="ECO:0000256" key="3">
    <source>
        <dbReference type="ARBA" id="ARBA00022723"/>
    </source>
</evidence>
<keyword evidence="7 11" id="KW-0694">RNA-binding</keyword>
<dbReference type="PRINTS" id="PR01848">
    <property type="entry name" value="U2AUXFACTOR"/>
</dbReference>
<dbReference type="InterPro" id="IPR000504">
    <property type="entry name" value="RRM_dom"/>
</dbReference>
<gene>
    <name evidence="13" type="ORF">THAOC_20568</name>
</gene>
<dbReference type="SMART" id="SM00361">
    <property type="entry name" value="RRM_1"/>
    <property type="match status" value="1"/>
</dbReference>
<keyword evidence="14" id="KW-1185">Reference proteome</keyword>
<evidence type="ECO:0000256" key="4">
    <source>
        <dbReference type="ARBA" id="ARBA00022737"/>
    </source>
</evidence>
<dbReference type="GO" id="GO:0003723">
    <property type="term" value="F:RNA binding"/>
    <property type="evidence" value="ECO:0007669"/>
    <property type="project" value="UniProtKB-UniRule"/>
</dbReference>
<evidence type="ECO:0000256" key="2">
    <source>
        <dbReference type="ARBA" id="ARBA00022664"/>
    </source>
</evidence>
<evidence type="ECO:0000256" key="10">
    <source>
        <dbReference type="ARBA" id="ARBA00023242"/>
    </source>
</evidence>
<evidence type="ECO:0000313" key="14">
    <source>
        <dbReference type="Proteomes" id="UP000266841"/>
    </source>
</evidence>
<dbReference type="Pfam" id="PF00076">
    <property type="entry name" value="RRM_1"/>
    <property type="match status" value="1"/>
</dbReference>
<evidence type="ECO:0000256" key="6">
    <source>
        <dbReference type="ARBA" id="ARBA00022833"/>
    </source>
</evidence>
<evidence type="ECO:0000313" key="13">
    <source>
        <dbReference type="EMBL" id="EJK59239.1"/>
    </source>
</evidence>
<organism evidence="13 14">
    <name type="scientific">Thalassiosira oceanica</name>
    <name type="common">Marine diatom</name>
    <dbReference type="NCBI Taxonomy" id="159749"/>
    <lineage>
        <taxon>Eukaryota</taxon>
        <taxon>Sar</taxon>
        <taxon>Stramenopiles</taxon>
        <taxon>Ochrophyta</taxon>
        <taxon>Bacillariophyta</taxon>
        <taxon>Coscinodiscophyceae</taxon>
        <taxon>Thalassiosirophycidae</taxon>
        <taxon>Thalassiosirales</taxon>
        <taxon>Thalassiosiraceae</taxon>
        <taxon>Thalassiosira</taxon>
    </lineage>
</organism>
<reference evidence="13 14" key="1">
    <citation type="journal article" date="2012" name="Genome Biol.">
        <title>Genome and low-iron response of an oceanic diatom adapted to chronic iron limitation.</title>
        <authorList>
            <person name="Lommer M."/>
            <person name="Specht M."/>
            <person name="Roy A.S."/>
            <person name="Kraemer L."/>
            <person name="Andreson R."/>
            <person name="Gutowska M.A."/>
            <person name="Wolf J."/>
            <person name="Bergner S.V."/>
            <person name="Schilhabel M.B."/>
            <person name="Klostermeier U.C."/>
            <person name="Beiko R.G."/>
            <person name="Rosenstiel P."/>
            <person name="Hippler M."/>
            <person name="Laroche J."/>
        </authorList>
    </citation>
    <scope>NUCLEOTIDE SEQUENCE [LARGE SCALE GENOMIC DNA]</scope>
    <source>
        <strain evidence="13 14">CCMP1005</strain>
    </source>
</reference>
<dbReference type="GO" id="GO:0008270">
    <property type="term" value="F:zinc ion binding"/>
    <property type="evidence" value="ECO:0007669"/>
    <property type="project" value="UniProtKB-KW"/>
</dbReference>
<evidence type="ECO:0000256" key="11">
    <source>
        <dbReference type="PROSITE-ProRule" id="PRU00176"/>
    </source>
</evidence>
<sequence>MGQSVDVIQIDEAKAKEDFLSFYEDFYEELSKFGRIEALHICDNLGDHMLGHAYCKFSEEEEAADALNVMNGRYYDGRQMEVEFSPVLDFREARCRDFDEDSCRRGGFW</sequence>
<dbReference type="InterPro" id="IPR035979">
    <property type="entry name" value="RBD_domain_sf"/>
</dbReference>
<dbReference type="InterPro" id="IPR012677">
    <property type="entry name" value="Nucleotide-bd_a/b_plait_sf"/>
</dbReference>
<dbReference type="PANTHER" id="PTHR12620">
    <property type="entry name" value="U2 SNRNP AUXILIARY FACTOR, SMALL SUBUNIT"/>
    <property type="match status" value="1"/>
</dbReference>
<dbReference type="eggNOG" id="KOG2202">
    <property type="taxonomic scope" value="Eukaryota"/>
</dbReference>
<dbReference type="FunFam" id="3.30.70.330:FF:000122">
    <property type="entry name" value="Splicing factor U2AF small subunit"/>
    <property type="match status" value="1"/>
</dbReference>
<dbReference type="AlphaFoldDB" id="K0S365"/>
<dbReference type="EMBL" id="AGNL01023314">
    <property type="protein sequence ID" value="EJK59239.1"/>
    <property type="molecule type" value="Genomic_DNA"/>
</dbReference>
<evidence type="ECO:0000259" key="12">
    <source>
        <dbReference type="PROSITE" id="PS50102"/>
    </source>
</evidence>
<keyword evidence="9" id="KW-0508">mRNA splicing</keyword>
<keyword evidence="6" id="KW-0862">Zinc</keyword>
<evidence type="ECO:0000256" key="9">
    <source>
        <dbReference type="ARBA" id="ARBA00023187"/>
    </source>
</evidence>
<keyword evidence="10" id="KW-0539">Nucleus</keyword>
<keyword evidence="4" id="KW-0677">Repeat</keyword>
<dbReference type="GO" id="GO:0000398">
    <property type="term" value="P:mRNA splicing, via spliceosome"/>
    <property type="evidence" value="ECO:0007669"/>
    <property type="project" value="InterPro"/>
</dbReference>
<feature type="domain" description="RRM" evidence="12">
    <location>
        <begin position="3"/>
        <end position="87"/>
    </location>
</feature>
<dbReference type="InterPro" id="IPR009145">
    <property type="entry name" value="U2AF_small"/>
</dbReference>
<comment type="caution">
    <text evidence="13">The sequence shown here is derived from an EMBL/GenBank/DDBJ whole genome shotgun (WGS) entry which is preliminary data.</text>
</comment>
<keyword evidence="3" id="KW-0479">Metal-binding</keyword>
<protein>
    <recommendedName>
        <fullName evidence="12">RRM domain-containing protein</fullName>
    </recommendedName>
</protein>
<dbReference type="OrthoDB" id="423462at2759"/>
<dbReference type="InterPro" id="IPR003954">
    <property type="entry name" value="RRM_euk-type"/>
</dbReference>
<comment type="subcellular location">
    <subcellularLocation>
        <location evidence="1">Nucleus</location>
    </subcellularLocation>
</comment>
<dbReference type="Proteomes" id="UP000266841">
    <property type="component" value="Unassembled WGS sequence"/>
</dbReference>
<dbReference type="GO" id="GO:0089701">
    <property type="term" value="C:U2AF complex"/>
    <property type="evidence" value="ECO:0007669"/>
    <property type="project" value="InterPro"/>
</dbReference>
<dbReference type="SUPFAM" id="SSF54928">
    <property type="entry name" value="RNA-binding domain, RBD"/>
    <property type="match status" value="1"/>
</dbReference>